<dbReference type="RefSeq" id="WP_028053325.1">
    <property type="nucleotide sequence ID" value="NZ_ATYC01000008.1"/>
</dbReference>
<evidence type="ECO:0000256" key="1">
    <source>
        <dbReference type="SAM" id="Phobius"/>
    </source>
</evidence>
<dbReference type="Proteomes" id="UP000507954">
    <property type="component" value="Unassembled WGS sequence"/>
</dbReference>
<gene>
    <name evidence="2" type="ORF">BMJ33_09740</name>
    <name evidence="3" type="ORF">EMEDMD4_530117</name>
</gene>
<name>A0A508X774_9HYPH</name>
<sequence length="129" mass="13976">MNLRRIASLLAWSLLGVIAYSTLSPLDLRPHMGSSVQIERFGAFGLTGLMFAVAYPRRLPSVLAIVLAAAVGLEFMQMLAADRHARLIDLAVKVAGGGCGVAAGWLLVRQWQRSRPEITGINRHAKLRG</sequence>
<reference evidence="2 5" key="2">
    <citation type="journal article" date="2018" name="FEMS Microbiol. Ecol.">
        <title>Co-invading symbiotic mutualists of Medicago polymorpha retain high ancestral diversity and contain diverse accessory genomes.</title>
        <authorList>
            <person name="Porter S.S."/>
            <person name="Faber-Hammond J.J."/>
            <person name="Friesen M.L."/>
        </authorList>
    </citation>
    <scope>NUCLEOTIDE SEQUENCE [LARGE SCALE GENOMIC DNA]</scope>
    <source>
        <strain evidence="2 5">Str16</strain>
    </source>
</reference>
<accession>A0A508X774</accession>
<feature type="transmembrane region" description="Helical" evidence="1">
    <location>
        <begin position="87"/>
        <end position="108"/>
    </location>
</feature>
<reference evidence="3 4" key="3">
    <citation type="submission" date="2019-06" db="EMBL/GenBank/DDBJ databases">
        <authorList>
            <person name="Le Quere A."/>
            <person name="Colella S."/>
        </authorList>
    </citation>
    <scope>NUCLEOTIDE SEQUENCE [LARGE SCALE GENOMIC DNA]</scope>
    <source>
        <strain evidence="3">EmedicaeMD41</strain>
    </source>
</reference>
<evidence type="ECO:0008006" key="6">
    <source>
        <dbReference type="Google" id="ProtNLM"/>
    </source>
</evidence>
<dbReference type="EMBL" id="CABFNB010000121">
    <property type="protein sequence ID" value="VTZ63910.1"/>
    <property type="molecule type" value="Genomic_DNA"/>
</dbReference>
<protein>
    <recommendedName>
        <fullName evidence="6">VanZ family protein</fullName>
    </recommendedName>
</protein>
<keyword evidence="5" id="KW-1185">Reference proteome</keyword>
<feature type="transmembrane region" description="Helical" evidence="1">
    <location>
        <begin position="37"/>
        <end position="55"/>
    </location>
</feature>
<reference evidence="2" key="1">
    <citation type="submission" date="2017-04" db="EMBL/GenBank/DDBJ databases">
        <authorList>
            <person name="Porter S."/>
            <person name="Friesen M.L."/>
            <person name="Faber-Hammond J."/>
        </authorList>
    </citation>
    <scope>NUCLEOTIDE SEQUENCE</scope>
    <source>
        <strain evidence="2">Str16</strain>
    </source>
</reference>
<keyword evidence="1" id="KW-0472">Membrane</keyword>
<evidence type="ECO:0000313" key="4">
    <source>
        <dbReference type="Proteomes" id="UP000507954"/>
    </source>
</evidence>
<proteinExistence type="predicted"/>
<organism evidence="3 4">
    <name type="scientific">Sinorhizobium medicae</name>
    <dbReference type="NCBI Taxonomy" id="110321"/>
    <lineage>
        <taxon>Bacteria</taxon>
        <taxon>Pseudomonadati</taxon>
        <taxon>Pseudomonadota</taxon>
        <taxon>Alphaproteobacteria</taxon>
        <taxon>Hyphomicrobiales</taxon>
        <taxon>Rhizobiaceae</taxon>
        <taxon>Sinorhizobium/Ensifer group</taxon>
        <taxon>Sinorhizobium</taxon>
    </lineage>
</organism>
<dbReference type="PIRSF" id="PIRSF033367">
    <property type="entry name" value="UCP033367_VanZ"/>
    <property type="match status" value="1"/>
</dbReference>
<evidence type="ECO:0000313" key="2">
    <source>
        <dbReference type="EMBL" id="PLU05151.1"/>
    </source>
</evidence>
<keyword evidence="1" id="KW-1133">Transmembrane helix</keyword>
<dbReference type="EMBL" id="NBUC01000060">
    <property type="protein sequence ID" value="PLU05151.1"/>
    <property type="molecule type" value="Genomic_DNA"/>
</dbReference>
<feature type="transmembrane region" description="Helical" evidence="1">
    <location>
        <begin position="62"/>
        <end position="81"/>
    </location>
</feature>
<keyword evidence="1" id="KW-0812">Transmembrane</keyword>
<evidence type="ECO:0000313" key="5">
    <source>
        <dbReference type="Proteomes" id="UP001190825"/>
    </source>
</evidence>
<dbReference type="AlphaFoldDB" id="A0A508X774"/>
<dbReference type="Proteomes" id="UP001190825">
    <property type="component" value="Unassembled WGS sequence"/>
</dbReference>
<dbReference type="InterPro" id="IPR017015">
    <property type="entry name" value="UCP033367_VanZ"/>
</dbReference>
<evidence type="ECO:0000313" key="3">
    <source>
        <dbReference type="EMBL" id="VTZ63910.1"/>
    </source>
</evidence>